<evidence type="ECO:0000313" key="4">
    <source>
        <dbReference type="Proteomes" id="UP000053989"/>
    </source>
</evidence>
<dbReference type="Proteomes" id="UP000053989">
    <property type="component" value="Unassembled WGS sequence"/>
</dbReference>
<gene>
    <name evidence="3" type="ORF">SCLCIDRAFT_1217811</name>
</gene>
<evidence type="ECO:0000256" key="2">
    <source>
        <dbReference type="SAM" id="Phobius"/>
    </source>
</evidence>
<dbReference type="GO" id="GO:0033615">
    <property type="term" value="P:mitochondrial proton-transporting ATP synthase complex assembly"/>
    <property type="evidence" value="ECO:0007669"/>
    <property type="project" value="TreeGrafter"/>
</dbReference>
<protein>
    <submittedName>
        <fullName evidence="3">Uncharacterized protein</fullName>
    </submittedName>
</protein>
<keyword evidence="2" id="KW-0472">Membrane</keyword>
<evidence type="ECO:0000256" key="1">
    <source>
        <dbReference type="SAM" id="MobiDB-lite"/>
    </source>
</evidence>
<dbReference type="AlphaFoldDB" id="A0A0C3DSS5"/>
<feature type="transmembrane region" description="Helical" evidence="2">
    <location>
        <begin position="124"/>
        <end position="147"/>
    </location>
</feature>
<feature type="transmembrane region" description="Helical" evidence="2">
    <location>
        <begin position="99"/>
        <end position="118"/>
    </location>
</feature>
<dbReference type="EMBL" id="KN822075">
    <property type="protein sequence ID" value="KIM59259.1"/>
    <property type="molecule type" value="Genomic_DNA"/>
</dbReference>
<evidence type="ECO:0000313" key="3">
    <source>
        <dbReference type="EMBL" id="KIM59259.1"/>
    </source>
</evidence>
<proteinExistence type="predicted"/>
<keyword evidence="2" id="KW-1133">Transmembrane helix</keyword>
<dbReference type="GO" id="GO:0031966">
    <property type="term" value="C:mitochondrial membrane"/>
    <property type="evidence" value="ECO:0007669"/>
    <property type="project" value="TreeGrafter"/>
</dbReference>
<dbReference type="PANTHER" id="PTHR13281">
    <property type="entry name" value="TRANSMEMBRANE PROTEIN 70, MITOCHONDRIAL"/>
    <property type="match status" value="1"/>
</dbReference>
<keyword evidence="2" id="KW-0812">Transmembrane</keyword>
<reference evidence="4" key="2">
    <citation type="submission" date="2015-01" db="EMBL/GenBank/DDBJ databases">
        <title>Evolutionary Origins and Diversification of the Mycorrhizal Mutualists.</title>
        <authorList>
            <consortium name="DOE Joint Genome Institute"/>
            <consortium name="Mycorrhizal Genomics Consortium"/>
            <person name="Kohler A."/>
            <person name="Kuo A."/>
            <person name="Nagy L.G."/>
            <person name="Floudas D."/>
            <person name="Copeland A."/>
            <person name="Barry K.W."/>
            <person name="Cichocki N."/>
            <person name="Veneault-Fourrey C."/>
            <person name="LaButti K."/>
            <person name="Lindquist E.A."/>
            <person name="Lipzen A."/>
            <person name="Lundell T."/>
            <person name="Morin E."/>
            <person name="Murat C."/>
            <person name="Riley R."/>
            <person name="Ohm R."/>
            <person name="Sun H."/>
            <person name="Tunlid A."/>
            <person name="Henrissat B."/>
            <person name="Grigoriev I.V."/>
            <person name="Hibbett D.S."/>
            <person name="Martin F."/>
        </authorList>
    </citation>
    <scope>NUCLEOTIDE SEQUENCE [LARGE SCALE GENOMIC DNA]</scope>
    <source>
        <strain evidence="4">Foug A</strain>
    </source>
</reference>
<feature type="region of interest" description="Disordered" evidence="1">
    <location>
        <begin position="46"/>
        <end position="83"/>
    </location>
</feature>
<dbReference type="PANTHER" id="PTHR13281:SF0">
    <property type="entry name" value="TRANSMEMBRANE PROTEIN 70, MITOCHONDRIAL"/>
    <property type="match status" value="1"/>
</dbReference>
<sequence length="275" mass="29882">MTLALGQGLCRRTLLYRALFSTSSVLYVRQLSGQIPQRHLKIPKSYTNTAPQSAVQSSPSRGRCISTSPPATQQSTQSDSPHPVAYHGPLAQTFRRLKIFSLSSLALSCIMTPFIFVIESSLPISARIVLATTALTTSGVSTALVGWSGSPYVVDLRRLTPAENGGIEGIEMTTLNLMLRRLTTRVYDADFLVETRRPFAKWELAEEIQLPSSSEDPVMAAKAGAPGQVETVAETLDAKNEVVGRWVVKWGEGGAGSCKAVGRVVRHFNVHEELL</sequence>
<dbReference type="HOGENOM" id="CLU_085447_0_0_1"/>
<dbReference type="InParanoid" id="A0A0C3DSS5"/>
<feature type="compositionally biased region" description="Polar residues" evidence="1">
    <location>
        <begin position="46"/>
        <end position="80"/>
    </location>
</feature>
<keyword evidence="4" id="KW-1185">Reference proteome</keyword>
<dbReference type="OrthoDB" id="5386199at2759"/>
<accession>A0A0C3DSS5</accession>
<organism evidence="3 4">
    <name type="scientific">Scleroderma citrinum Foug A</name>
    <dbReference type="NCBI Taxonomy" id="1036808"/>
    <lineage>
        <taxon>Eukaryota</taxon>
        <taxon>Fungi</taxon>
        <taxon>Dikarya</taxon>
        <taxon>Basidiomycota</taxon>
        <taxon>Agaricomycotina</taxon>
        <taxon>Agaricomycetes</taxon>
        <taxon>Agaricomycetidae</taxon>
        <taxon>Boletales</taxon>
        <taxon>Sclerodermatineae</taxon>
        <taxon>Sclerodermataceae</taxon>
        <taxon>Scleroderma</taxon>
    </lineage>
</organism>
<reference evidence="3 4" key="1">
    <citation type="submission" date="2014-04" db="EMBL/GenBank/DDBJ databases">
        <authorList>
            <consortium name="DOE Joint Genome Institute"/>
            <person name="Kuo A."/>
            <person name="Kohler A."/>
            <person name="Nagy L.G."/>
            <person name="Floudas D."/>
            <person name="Copeland A."/>
            <person name="Barry K.W."/>
            <person name="Cichocki N."/>
            <person name="Veneault-Fourrey C."/>
            <person name="LaButti K."/>
            <person name="Lindquist E.A."/>
            <person name="Lipzen A."/>
            <person name="Lundell T."/>
            <person name="Morin E."/>
            <person name="Murat C."/>
            <person name="Sun H."/>
            <person name="Tunlid A."/>
            <person name="Henrissat B."/>
            <person name="Grigoriev I.V."/>
            <person name="Hibbett D.S."/>
            <person name="Martin F."/>
            <person name="Nordberg H.P."/>
            <person name="Cantor M.N."/>
            <person name="Hua S.X."/>
        </authorList>
    </citation>
    <scope>NUCLEOTIDE SEQUENCE [LARGE SCALE GENOMIC DNA]</scope>
    <source>
        <strain evidence="3 4">Foug A</strain>
    </source>
</reference>
<name>A0A0C3DSS5_9AGAM</name>
<dbReference type="InterPro" id="IPR009724">
    <property type="entry name" value="TMEM70"/>
</dbReference>